<organism evidence="2 3">
    <name type="scientific">Colletotrichum orbiculare (strain 104-T / ATCC 96160 / CBS 514.97 / LARS 414 / MAFF 240422)</name>
    <name type="common">Cucumber anthracnose fungus</name>
    <name type="synonym">Colletotrichum lagenarium</name>
    <dbReference type="NCBI Taxonomy" id="1213857"/>
    <lineage>
        <taxon>Eukaryota</taxon>
        <taxon>Fungi</taxon>
        <taxon>Dikarya</taxon>
        <taxon>Ascomycota</taxon>
        <taxon>Pezizomycotina</taxon>
        <taxon>Sordariomycetes</taxon>
        <taxon>Hypocreomycetidae</taxon>
        <taxon>Glomerellales</taxon>
        <taxon>Glomerellaceae</taxon>
        <taxon>Colletotrichum</taxon>
        <taxon>Colletotrichum orbiculare species complex</taxon>
    </lineage>
</organism>
<reference evidence="3" key="1">
    <citation type="journal article" date="2013" name="New Phytol.">
        <title>Comparative genomic and transcriptomic analyses reveal the hemibiotrophic stage shift of Colletotrichum fungi.</title>
        <authorList>
            <person name="Gan P."/>
            <person name="Ikeda K."/>
            <person name="Irieda H."/>
            <person name="Narusaka M."/>
            <person name="O'Connell R.J."/>
            <person name="Narusaka Y."/>
            <person name="Takano Y."/>
            <person name="Kubo Y."/>
            <person name="Shirasu K."/>
        </authorList>
    </citation>
    <scope>NUCLEOTIDE SEQUENCE [LARGE SCALE GENOMIC DNA]</scope>
    <source>
        <strain evidence="3">104-T / ATCC 96160 / CBS 514.97 / LARS 414 / MAFF 240422</strain>
    </source>
</reference>
<feature type="compositionally biased region" description="Low complexity" evidence="1">
    <location>
        <begin position="276"/>
        <end position="286"/>
    </location>
</feature>
<feature type="region of interest" description="Disordered" evidence="1">
    <location>
        <begin position="261"/>
        <end position="303"/>
    </location>
</feature>
<feature type="compositionally biased region" description="Basic and acidic residues" evidence="1">
    <location>
        <begin position="707"/>
        <end position="716"/>
    </location>
</feature>
<dbReference type="PANTHER" id="PTHR28272:SF1">
    <property type="entry name" value="RIBONUCLEASES P_MRP PROTEIN SUBUNIT POP3"/>
    <property type="match status" value="1"/>
</dbReference>
<feature type="compositionally biased region" description="Polar residues" evidence="1">
    <location>
        <begin position="387"/>
        <end position="398"/>
    </location>
</feature>
<comment type="caution">
    <text evidence="2">The sequence shown here is derived from an EMBL/GenBank/DDBJ whole genome shotgun (WGS) entry which is preliminary data.</text>
</comment>
<feature type="compositionally biased region" description="Low complexity" evidence="1">
    <location>
        <begin position="368"/>
        <end position="385"/>
    </location>
</feature>
<evidence type="ECO:0000313" key="3">
    <source>
        <dbReference type="Proteomes" id="UP000014480"/>
    </source>
</evidence>
<dbReference type="GO" id="GO:0004526">
    <property type="term" value="F:ribonuclease P activity"/>
    <property type="evidence" value="ECO:0007669"/>
    <property type="project" value="TreeGrafter"/>
</dbReference>
<dbReference type="GO" id="GO:0006364">
    <property type="term" value="P:rRNA processing"/>
    <property type="evidence" value="ECO:0007669"/>
    <property type="project" value="InterPro"/>
</dbReference>
<dbReference type="PANTHER" id="PTHR28272">
    <property type="entry name" value="RIBONUCLEASES P/MRP PROTEIN SUBUNIT POP3"/>
    <property type="match status" value="1"/>
</dbReference>
<accession>A0A484G0N8</accession>
<reference evidence="3" key="2">
    <citation type="journal article" date="2019" name="Mol. Plant Microbe Interact.">
        <title>Genome sequence resources for four phytopathogenic fungi from the Colletotrichum orbiculare species complex.</title>
        <authorList>
            <person name="Gan P."/>
            <person name="Tsushima A."/>
            <person name="Narusaka M."/>
            <person name="Narusaka Y."/>
            <person name="Takano Y."/>
            <person name="Kubo Y."/>
            <person name="Shirasu K."/>
        </authorList>
    </citation>
    <scope>GENOME REANNOTATION</scope>
    <source>
        <strain evidence="3">104-T / ATCC 96160 / CBS 514.97 / LARS 414 / MAFF 240422</strain>
    </source>
</reference>
<proteinExistence type="predicted"/>
<gene>
    <name evidence="2" type="primary">PPE54</name>
    <name evidence="2" type="ORF">Cob_v002967</name>
</gene>
<dbReference type="GO" id="GO:0005655">
    <property type="term" value="C:nucleolar ribonuclease P complex"/>
    <property type="evidence" value="ECO:0007669"/>
    <property type="project" value="TreeGrafter"/>
</dbReference>
<protein>
    <submittedName>
        <fullName evidence="2">PPE family protein PPE54</fullName>
    </submittedName>
</protein>
<sequence>MARPMKKKLVYSADTPFSAAEWPEISSEDQDTILELLCSLLTPIGQHRQRHIQPSGGKRSAKRKRAGESAAPRAPEHHERPPMPELTSFVDVGLTSITRNLEKLAACTSSDQLSTSASLSPYTVIFVARSGQSSAFNRYSKPCAERLSAALGIPRVSSVGIRVGAPVSKALVDFVQQHVAPVKIAWMEEAHDATYRQTKLRVEEKVASLLTFKSVFPSIASYAFSLFHPRVSFSLRVTSTLSTPKATMDHNERMRAARELQASYKSGSDRGGGRGNRPSRPYGNGPVSVGPRPVYNSPASRLNNGITRPMVSGARGAPLVAKQLPKPTAPSKGFDCRLQDWLKPSEPAALKKQTTVEPATVAPVVEKTLAPSSSPSLPALATASPGTMPSSAASTTVKTDADNVNLKSAAKNSAIANSGAANSGATNSGIANSGATNSGIANSGIANSGIANSGATNSGATNSGAAVSLATAANSASPGTVLAKSIFAGNSAQTIASQAAIPNGVVSGGGLGNSISSGPNGSNSLIDVSQDQPVEMKLVTHSMEPEPPYGSLLWALKQLEVGSLPDPEATLQVAEDINQCSAEPGPLIQAPSVAPAEDLRKTQAILEEFGSSRCKCENRSRPILGLGASRFNPDAGQEYDERHKFAINVILHEHPSLDCPILKKVMAEHPLWFGAVPATVALDDFEVIKWSETEQAKQQAKKKKTGRGIDDSYWRD</sequence>
<dbReference type="Proteomes" id="UP000014480">
    <property type="component" value="Unassembled WGS sequence"/>
</dbReference>
<keyword evidence="3" id="KW-1185">Reference proteome</keyword>
<name>A0A484G0N8_COLOR</name>
<evidence type="ECO:0000256" key="1">
    <source>
        <dbReference type="SAM" id="MobiDB-lite"/>
    </source>
</evidence>
<dbReference type="OrthoDB" id="20109at2759"/>
<evidence type="ECO:0000313" key="2">
    <source>
        <dbReference type="EMBL" id="TDZ23732.1"/>
    </source>
</evidence>
<dbReference type="GO" id="GO:0005829">
    <property type="term" value="C:cytosol"/>
    <property type="evidence" value="ECO:0007669"/>
    <property type="project" value="TreeGrafter"/>
</dbReference>
<dbReference type="GO" id="GO:0000171">
    <property type="term" value="F:ribonuclease MRP activity"/>
    <property type="evidence" value="ECO:0007669"/>
    <property type="project" value="TreeGrafter"/>
</dbReference>
<dbReference type="STRING" id="1213857.A0A484G0N8"/>
<dbReference type="GO" id="GO:0034965">
    <property type="term" value="P:intronic box C/D snoRNA processing"/>
    <property type="evidence" value="ECO:0007669"/>
    <property type="project" value="TreeGrafter"/>
</dbReference>
<dbReference type="GO" id="GO:0000172">
    <property type="term" value="C:ribonuclease MRP complex"/>
    <property type="evidence" value="ECO:0007669"/>
    <property type="project" value="TreeGrafter"/>
</dbReference>
<dbReference type="AlphaFoldDB" id="A0A484G0N8"/>
<dbReference type="InterPro" id="IPR013241">
    <property type="entry name" value="RNase_P_Pop3"/>
</dbReference>
<dbReference type="EMBL" id="AMCV02000005">
    <property type="protein sequence ID" value="TDZ23732.1"/>
    <property type="molecule type" value="Genomic_DNA"/>
</dbReference>
<feature type="region of interest" description="Disordered" evidence="1">
    <location>
        <begin position="368"/>
        <end position="399"/>
    </location>
</feature>
<feature type="region of interest" description="Disordered" evidence="1">
    <location>
        <begin position="693"/>
        <end position="716"/>
    </location>
</feature>
<feature type="region of interest" description="Disordered" evidence="1">
    <location>
        <begin position="47"/>
        <end position="86"/>
    </location>
</feature>
<dbReference type="GO" id="GO:0008033">
    <property type="term" value="P:tRNA processing"/>
    <property type="evidence" value="ECO:0007669"/>
    <property type="project" value="InterPro"/>
</dbReference>